<comment type="caution">
    <text evidence="1">The sequence shown here is derived from an EMBL/GenBank/DDBJ whole genome shotgun (WGS) entry which is preliminary data.</text>
</comment>
<protein>
    <recommendedName>
        <fullName evidence="3">Lipoprotein</fullName>
    </recommendedName>
</protein>
<gene>
    <name evidence="1" type="ORF">J9B83_00265</name>
</gene>
<reference evidence="2" key="1">
    <citation type="submission" date="2023-07" db="EMBL/GenBank/DDBJ databases">
        <title>Marinomonas vulgaris A79, complete genome.</title>
        <authorList>
            <person name="Ying J.-J."/>
        </authorList>
    </citation>
    <scope>NUCLEOTIDE SEQUENCE [LARGE SCALE GENOMIC DNA]</scope>
    <source>
        <strain evidence="2">A79</strain>
    </source>
</reference>
<dbReference type="PROSITE" id="PS51257">
    <property type="entry name" value="PROKAR_LIPOPROTEIN"/>
    <property type="match status" value="1"/>
</dbReference>
<evidence type="ECO:0008006" key="3">
    <source>
        <dbReference type="Google" id="ProtNLM"/>
    </source>
</evidence>
<keyword evidence="2" id="KW-1185">Reference proteome</keyword>
<evidence type="ECO:0000313" key="2">
    <source>
        <dbReference type="Proteomes" id="UP000679722"/>
    </source>
</evidence>
<sequence length="67" mass="7294">MKLGVGVFLGLLLTGCSLFSEPVIQESYFLPVIQSDVTTGGYTPSVTPVAPQIRRVDRPTIYTPLPR</sequence>
<dbReference type="RefSeq" id="WP_211534667.1">
    <property type="nucleotide sequence ID" value="NZ_JAGSSV010000001.1"/>
</dbReference>
<proteinExistence type="predicted"/>
<evidence type="ECO:0000313" key="1">
    <source>
        <dbReference type="EMBL" id="MBR7887355.1"/>
    </source>
</evidence>
<dbReference type="EMBL" id="JAGSSV010000001">
    <property type="protein sequence ID" value="MBR7887355.1"/>
    <property type="molecule type" value="Genomic_DNA"/>
</dbReference>
<organism evidence="1 2">
    <name type="scientific">Marinomonas vulgaris</name>
    <dbReference type="NCBI Taxonomy" id="2823372"/>
    <lineage>
        <taxon>Bacteria</taxon>
        <taxon>Pseudomonadati</taxon>
        <taxon>Pseudomonadota</taxon>
        <taxon>Gammaproteobacteria</taxon>
        <taxon>Oceanospirillales</taxon>
        <taxon>Oceanospirillaceae</taxon>
        <taxon>Marinomonas</taxon>
    </lineage>
</organism>
<dbReference type="Proteomes" id="UP000679722">
    <property type="component" value="Unassembled WGS sequence"/>
</dbReference>
<accession>A0ABS5H7D5</accession>
<name>A0ABS5H7D5_9GAMM</name>